<reference evidence="1 2" key="1">
    <citation type="submission" date="2019-01" db="EMBL/GenBank/DDBJ databases">
        <title>A draft genome assembly of the solar-powered sea slug Elysia chlorotica.</title>
        <authorList>
            <person name="Cai H."/>
            <person name="Li Q."/>
            <person name="Fang X."/>
            <person name="Li J."/>
            <person name="Curtis N.E."/>
            <person name="Altenburger A."/>
            <person name="Shibata T."/>
            <person name="Feng M."/>
            <person name="Maeda T."/>
            <person name="Schwartz J.A."/>
            <person name="Shigenobu S."/>
            <person name="Lundholm N."/>
            <person name="Nishiyama T."/>
            <person name="Yang H."/>
            <person name="Hasebe M."/>
            <person name="Li S."/>
            <person name="Pierce S.K."/>
            <person name="Wang J."/>
        </authorList>
    </citation>
    <scope>NUCLEOTIDE SEQUENCE [LARGE SCALE GENOMIC DNA]</scope>
    <source>
        <strain evidence="1">EC2010</strain>
        <tissue evidence="1">Whole organism of an adult</tissue>
    </source>
</reference>
<evidence type="ECO:0000313" key="1">
    <source>
        <dbReference type="EMBL" id="RUS72430.1"/>
    </source>
</evidence>
<name>A0A3S1H570_ELYCH</name>
<protein>
    <submittedName>
        <fullName evidence="1">Uncharacterized protein</fullName>
    </submittedName>
</protein>
<keyword evidence="2" id="KW-1185">Reference proteome</keyword>
<comment type="caution">
    <text evidence="1">The sequence shown here is derived from an EMBL/GenBank/DDBJ whole genome shotgun (WGS) entry which is preliminary data.</text>
</comment>
<dbReference type="Proteomes" id="UP000271974">
    <property type="component" value="Unassembled WGS sequence"/>
</dbReference>
<organism evidence="1 2">
    <name type="scientific">Elysia chlorotica</name>
    <name type="common">Eastern emerald elysia</name>
    <name type="synonym">Sea slug</name>
    <dbReference type="NCBI Taxonomy" id="188477"/>
    <lineage>
        <taxon>Eukaryota</taxon>
        <taxon>Metazoa</taxon>
        <taxon>Spiralia</taxon>
        <taxon>Lophotrochozoa</taxon>
        <taxon>Mollusca</taxon>
        <taxon>Gastropoda</taxon>
        <taxon>Heterobranchia</taxon>
        <taxon>Euthyneura</taxon>
        <taxon>Panpulmonata</taxon>
        <taxon>Sacoglossa</taxon>
        <taxon>Placobranchoidea</taxon>
        <taxon>Plakobranchidae</taxon>
        <taxon>Elysia</taxon>
    </lineage>
</organism>
<dbReference type="EMBL" id="RQTK01001068">
    <property type="protein sequence ID" value="RUS72430.1"/>
    <property type="molecule type" value="Genomic_DNA"/>
</dbReference>
<evidence type="ECO:0000313" key="2">
    <source>
        <dbReference type="Proteomes" id="UP000271974"/>
    </source>
</evidence>
<proteinExistence type="predicted"/>
<accession>A0A3S1H570</accession>
<gene>
    <name evidence="1" type="ORF">EGW08_019809</name>
</gene>
<sequence>MSEANCVVDDGNSRLVYDRAAQELESLKKKDFSFTFNSGGDGTETATLQMCKDGQVLRYHTSKPYPEGSLKLKDIDTNDVSCIVKLKKKKAINLNEYFAS</sequence>
<dbReference type="AlphaFoldDB" id="A0A3S1H570"/>